<evidence type="ECO:0000256" key="7">
    <source>
        <dbReference type="SAM" id="MobiDB-lite"/>
    </source>
</evidence>
<dbReference type="PANTHER" id="PTHR12992:SF11">
    <property type="entry name" value="MITOCHONDRIAL COENZYME A DIPHOSPHATASE NUDT8"/>
    <property type="match status" value="1"/>
</dbReference>
<dbReference type="AlphaFoldDB" id="A0A6J6F683"/>
<dbReference type="GO" id="GO:0010945">
    <property type="term" value="F:coenzyme A diphosphatase activity"/>
    <property type="evidence" value="ECO:0007669"/>
    <property type="project" value="InterPro"/>
</dbReference>
<keyword evidence="6" id="KW-0464">Manganese</keyword>
<feature type="domain" description="Nudix hydrolase" evidence="8">
    <location>
        <begin position="56"/>
        <end position="189"/>
    </location>
</feature>
<sequence length="230" mass="25531">MTARRPGGPQSIPGPPASRPAGDPLWRDRDADFSLTAVLRALREGASSTKEPRPDEKVSAVLMLLAESEAGAEILLTRRSSNLTNHRGEISFPGGRVDAGESIIEAARRETHEEVGVHPDVVEVHGTLSPLSTFVSRSYIVPVVGTVGERPSLTISNDEVERAFWVPLRELVRPDTFSWEWWSVPTSNDGERPMFFFHLDDETVWGATARILHEMLCRVHGVNHLDLPNW</sequence>
<accession>A0A6J6F683</accession>
<comment type="cofactor">
    <cofactor evidence="2">
        <name>Mg(2+)</name>
        <dbReference type="ChEBI" id="CHEBI:18420"/>
    </cofactor>
</comment>
<keyword evidence="4" id="KW-0378">Hydrolase</keyword>
<evidence type="ECO:0000256" key="5">
    <source>
        <dbReference type="ARBA" id="ARBA00022842"/>
    </source>
</evidence>
<dbReference type="Pfam" id="PF00293">
    <property type="entry name" value="NUDIX"/>
    <property type="match status" value="1"/>
</dbReference>
<protein>
    <submittedName>
        <fullName evidence="9">Unannotated protein</fullName>
    </submittedName>
</protein>
<dbReference type="InterPro" id="IPR000086">
    <property type="entry name" value="NUDIX_hydrolase_dom"/>
</dbReference>
<dbReference type="InterPro" id="IPR015797">
    <property type="entry name" value="NUDIX_hydrolase-like_dom_sf"/>
</dbReference>
<evidence type="ECO:0000256" key="6">
    <source>
        <dbReference type="ARBA" id="ARBA00023211"/>
    </source>
</evidence>
<dbReference type="GO" id="GO:0046872">
    <property type="term" value="F:metal ion binding"/>
    <property type="evidence" value="ECO:0007669"/>
    <property type="project" value="UniProtKB-KW"/>
</dbReference>
<evidence type="ECO:0000256" key="3">
    <source>
        <dbReference type="ARBA" id="ARBA00022723"/>
    </source>
</evidence>
<name>A0A6J6F683_9ZZZZ</name>
<gene>
    <name evidence="9" type="ORF">UFOPK1722_01244</name>
</gene>
<dbReference type="PROSITE" id="PS00893">
    <property type="entry name" value="NUDIX_BOX"/>
    <property type="match status" value="1"/>
</dbReference>
<evidence type="ECO:0000256" key="4">
    <source>
        <dbReference type="ARBA" id="ARBA00022801"/>
    </source>
</evidence>
<reference evidence="9" key="1">
    <citation type="submission" date="2020-05" db="EMBL/GenBank/DDBJ databases">
        <authorList>
            <person name="Chiriac C."/>
            <person name="Salcher M."/>
            <person name="Ghai R."/>
            <person name="Kavagutti S V."/>
        </authorList>
    </citation>
    <scope>NUCLEOTIDE SEQUENCE</scope>
</reference>
<dbReference type="Gene3D" id="3.90.79.10">
    <property type="entry name" value="Nucleoside Triphosphate Pyrophosphohydrolase"/>
    <property type="match status" value="1"/>
</dbReference>
<comment type="cofactor">
    <cofactor evidence="1">
        <name>Mn(2+)</name>
        <dbReference type="ChEBI" id="CHEBI:29035"/>
    </cofactor>
</comment>
<keyword evidence="3" id="KW-0479">Metal-binding</keyword>
<organism evidence="9">
    <name type="scientific">freshwater metagenome</name>
    <dbReference type="NCBI Taxonomy" id="449393"/>
    <lineage>
        <taxon>unclassified sequences</taxon>
        <taxon>metagenomes</taxon>
        <taxon>ecological metagenomes</taxon>
    </lineage>
</organism>
<keyword evidence="5" id="KW-0460">Magnesium</keyword>
<evidence type="ECO:0000313" key="9">
    <source>
        <dbReference type="EMBL" id="CAB4584331.1"/>
    </source>
</evidence>
<dbReference type="EMBL" id="CAEZTS010000111">
    <property type="protein sequence ID" value="CAB4584331.1"/>
    <property type="molecule type" value="Genomic_DNA"/>
</dbReference>
<proteinExistence type="predicted"/>
<dbReference type="InterPro" id="IPR020084">
    <property type="entry name" value="NUDIX_hydrolase_CS"/>
</dbReference>
<evidence type="ECO:0000256" key="2">
    <source>
        <dbReference type="ARBA" id="ARBA00001946"/>
    </source>
</evidence>
<feature type="region of interest" description="Disordered" evidence="7">
    <location>
        <begin position="1"/>
        <end position="27"/>
    </location>
</feature>
<dbReference type="SUPFAM" id="SSF55811">
    <property type="entry name" value="Nudix"/>
    <property type="match status" value="1"/>
</dbReference>
<dbReference type="InterPro" id="IPR045121">
    <property type="entry name" value="CoAse"/>
</dbReference>
<dbReference type="PANTHER" id="PTHR12992">
    <property type="entry name" value="NUDIX HYDROLASE"/>
    <property type="match status" value="1"/>
</dbReference>
<dbReference type="CDD" id="cd03426">
    <property type="entry name" value="NUDIX_CoAse_Nudt7"/>
    <property type="match status" value="1"/>
</dbReference>
<evidence type="ECO:0000256" key="1">
    <source>
        <dbReference type="ARBA" id="ARBA00001936"/>
    </source>
</evidence>
<dbReference type="PROSITE" id="PS51462">
    <property type="entry name" value="NUDIX"/>
    <property type="match status" value="1"/>
</dbReference>
<evidence type="ECO:0000259" key="8">
    <source>
        <dbReference type="PROSITE" id="PS51462"/>
    </source>
</evidence>